<feature type="region of interest" description="Disordered" evidence="1">
    <location>
        <begin position="1"/>
        <end position="38"/>
    </location>
</feature>
<dbReference type="HOGENOM" id="CLU_936466_0_0_6"/>
<dbReference type="RefSeq" id="WP_014860569.1">
    <property type="nucleotide sequence ID" value="NC_018220.1"/>
</dbReference>
<dbReference type="KEGG" id="ppx:T1E_2904"/>
<organism evidence="2 3">
    <name type="scientific">Pseudomonas putida (strain DOT-T1E)</name>
    <dbReference type="NCBI Taxonomy" id="1196325"/>
    <lineage>
        <taxon>Bacteria</taxon>
        <taxon>Pseudomonadati</taxon>
        <taxon>Pseudomonadota</taxon>
        <taxon>Gammaproteobacteria</taxon>
        <taxon>Pseudomonadales</taxon>
        <taxon>Pseudomonadaceae</taxon>
        <taxon>Pseudomonas</taxon>
    </lineage>
</organism>
<protein>
    <submittedName>
        <fullName evidence="2">Uncharacterized protein</fullName>
    </submittedName>
</protein>
<dbReference type="AlphaFoldDB" id="I7BB94"/>
<dbReference type="EMBL" id="CP003734">
    <property type="protein sequence ID" value="AFO48743.1"/>
    <property type="molecule type" value="Genomic_DNA"/>
</dbReference>
<evidence type="ECO:0000313" key="2">
    <source>
        <dbReference type="EMBL" id="AFO48743.1"/>
    </source>
</evidence>
<reference evidence="3" key="1">
    <citation type="journal article" date="2013" name="Microb. Biotechnol.">
        <title>Metabolic potential of the organic-solvent tolerant Pseudomonas putida DOT-T1E deduced from its annotated genome.</title>
        <authorList>
            <person name="Udaondo Z."/>
            <person name="Molina L."/>
            <person name="Daniels C."/>
            <person name="Gomez M.J."/>
            <person name="Molina-Henares M.A."/>
            <person name="Matilla M.A."/>
            <person name="Roca A."/>
            <person name="Fernandez M."/>
            <person name="Duque E."/>
            <person name="Segura A."/>
            <person name="Ramos J.L."/>
        </authorList>
    </citation>
    <scope>NUCLEOTIDE SEQUENCE [LARGE SCALE GENOMIC DNA]</scope>
    <source>
        <strain evidence="3">DOT-T1E</strain>
    </source>
</reference>
<gene>
    <name evidence="2" type="ordered locus">T1E_2904</name>
</gene>
<dbReference type="Proteomes" id="UP000006503">
    <property type="component" value="Chromosome"/>
</dbReference>
<name>I7BB94_PSEPT</name>
<feature type="compositionally biased region" description="Polar residues" evidence="1">
    <location>
        <begin position="1"/>
        <end position="19"/>
    </location>
</feature>
<sequence length="297" mass="34767">MIDQNLQPTIDLDSSSPSEFDSGFPAKPKYVNNPNRKKREAKINPDYEAAIIKILYKYRNRRNGLTTKSAVVEHIFENKSFTKSESDKQVSSINSHMTGYKTQCEQLYEFYINLATKDKIPETREEVIALAKKYSTNNSKKLSELFHAQLTSLTENIENILKIDKSHIDDDSPEIESIRELFRNGDITANLPTHRNIAYRLNIETDHRYFGGLSGKQNSGENRRVLEQVLIHNTHFIIETYNRTHIKFLMDFIFEFDERLSEFNANKFKYKTGLTEIYEYLITLNRKLEKYKNEVAQ</sequence>
<evidence type="ECO:0000313" key="3">
    <source>
        <dbReference type="Proteomes" id="UP000006503"/>
    </source>
</evidence>
<accession>I7BB94</accession>
<proteinExistence type="predicted"/>
<evidence type="ECO:0000256" key="1">
    <source>
        <dbReference type="SAM" id="MobiDB-lite"/>
    </source>
</evidence>